<keyword evidence="4" id="KW-1185">Reference proteome</keyword>
<dbReference type="HOGENOM" id="CLU_021293_0_1_9"/>
<feature type="domain" description="Transposase DDE" evidence="2">
    <location>
        <begin position="390"/>
        <end position="522"/>
    </location>
</feature>
<dbReference type="eggNOG" id="COG3666">
    <property type="taxonomic scope" value="Bacteria"/>
</dbReference>
<dbReference type="Proteomes" id="UP000005435">
    <property type="component" value="Chromosome"/>
</dbReference>
<accession>G8LU74</accession>
<dbReference type="InterPro" id="IPR025668">
    <property type="entry name" value="Tnp_DDE_dom"/>
</dbReference>
<dbReference type="PANTHER" id="PTHR33408">
    <property type="entry name" value="TRANSPOSASE"/>
    <property type="match status" value="1"/>
</dbReference>
<dbReference type="AlphaFoldDB" id="G8LU74"/>
<name>G8LU74_ACECE</name>
<reference evidence="4" key="1">
    <citation type="submission" date="2011-12" db="EMBL/GenBank/DDBJ databases">
        <title>Complete sequence of Clostridium clariflavum DSM 19732.</title>
        <authorList>
            <consortium name="US DOE Joint Genome Institute"/>
            <person name="Lucas S."/>
            <person name="Han J."/>
            <person name="Lapidus A."/>
            <person name="Cheng J.-F."/>
            <person name="Goodwin L."/>
            <person name="Pitluck S."/>
            <person name="Peters L."/>
            <person name="Teshima H."/>
            <person name="Detter J.C."/>
            <person name="Han C."/>
            <person name="Tapia R."/>
            <person name="Land M."/>
            <person name="Hauser L."/>
            <person name="Kyrpides N."/>
            <person name="Ivanova N."/>
            <person name="Pagani I."/>
            <person name="Kitzmiller T."/>
            <person name="Lynd L."/>
            <person name="Izquierdo J."/>
            <person name="Woyke T."/>
        </authorList>
    </citation>
    <scope>NUCLEOTIDE SEQUENCE [LARGE SCALE GENOMIC DNA]</scope>
    <source>
        <strain evidence="4">DSM 19732 / NBRC 101661 / EBR45</strain>
    </source>
</reference>
<reference evidence="3 4" key="2">
    <citation type="journal article" date="2012" name="Stand. Genomic Sci.">
        <title>Complete Genome Sequence of Clostridium clariflavum DSM 19732.</title>
        <authorList>
            <person name="Izquierdo J.A."/>
            <person name="Goodwin L."/>
            <person name="Davenport K.W."/>
            <person name="Teshima H."/>
            <person name="Bruce D."/>
            <person name="Detter C."/>
            <person name="Tapia R."/>
            <person name="Han S."/>
            <person name="Land M."/>
            <person name="Hauser L."/>
            <person name="Jeffries C.D."/>
            <person name="Han J."/>
            <person name="Pitluck S."/>
            <person name="Nolan M."/>
            <person name="Chen A."/>
            <person name="Huntemann M."/>
            <person name="Mavromatis K."/>
            <person name="Mikhailova N."/>
            <person name="Liolios K."/>
            <person name="Woyke T."/>
            <person name="Lynd L.R."/>
        </authorList>
    </citation>
    <scope>NUCLEOTIDE SEQUENCE [LARGE SCALE GENOMIC DNA]</scope>
    <source>
        <strain evidence="4">DSM 19732 / NBRC 101661 / EBR45</strain>
    </source>
</reference>
<dbReference type="InterPro" id="IPR008490">
    <property type="entry name" value="Transposase_InsH_N"/>
</dbReference>
<sequence>MPLNNLTHKDYTIRGDFYQLKLPLNIEYMIPNDDSVRLLGQIVEEMDLTELYKTYSRIRKKQATPTQMLKVMLYAYMNNCYTTRKIESACKRDINFMYLLEGSPAPDYTTIARFRSLHFAPVSENLMAQFTEILAECGELSMKNLFVDGTKIEASSNKYTFVWKGSVTKNQRKLMDKIPAFFKKAEEDYGFKIVYGDKIKMYHLKKLRRKLCKIKKDEDIEFVYGIGKRKSPLQKTLEQLDEYISRLKKYNKHLHTMGERNSFSKTDPDATFMRMKEDAMKNGQLKPGYNIQFGVDAEYIVWISAGPQPTDTTTLIPFLNSIKSHLRYTYKNIVADSGYESEENYVYLDENNQRAFIKPSNYEISRTRKYKADISIKENMIYDKEKDIYICSNGKKLVVTGIKFSKSKTGYISKKTCYTCEDCGECTFKSKCIKGNSKRPLEERTKRLEVSKLFQQKREEALERILSEEGTELRINRSIQVEGVIGEIKQDMGFRRFLCRGKKNILAECILLALAHNVNKLHNKIQSKRCATYLHPLKTA</sequence>
<feature type="domain" description="Transposase InsH N-terminal" evidence="1">
    <location>
        <begin position="25"/>
        <end position="116"/>
    </location>
</feature>
<gene>
    <name evidence="3" type="ordered locus">Clocl_2967</name>
</gene>
<dbReference type="RefSeq" id="WP_014256052.1">
    <property type="nucleotide sequence ID" value="NC_016627.1"/>
</dbReference>
<dbReference type="OrthoDB" id="9789070at2"/>
<dbReference type="EMBL" id="CP003065">
    <property type="protein sequence ID" value="AEV69506.1"/>
    <property type="molecule type" value="Genomic_DNA"/>
</dbReference>
<organism evidence="3 4">
    <name type="scientific">Acetivibrio clariflavus (strain DSM 19732 / NBRC 101661 / EBR45)</name>
    <name type="common">Clostridium clariflavum</name>
    <dbReference type="NCBI Taxonomy" id="720554"/>
    <lineage>
        <taxon>Bacteria</taxon>
        <taxon>Bacillati</taxon>
        <taxon>Bacillota</taxon>
        <taxon>Clostridia</taxon>
        <taxon>Eubacteriales</taxon>
        <taxon>Oscillospiraceae</taxon>
        <taxon>Acetivibrio</taxon>
    </lineage>
</organism>
<evidence type="ECO:0000259" key="2">
    <source>
        <dbReference type="Pfam" id="PF13751"/>
    </source>
</evidence>
<dbReference type="KEGG" id="ccl:Clocl_2967"/>
<proteinExistence type="predicted"/>
<evidence type="ECO:0000313" key="3">
    <source>
        <dbReference type="EMBL" id="AEV69506.1"/>
    </source>
</evidence>
<dbReference type="PANTHER" id="PTHR33408:SF2">
    <property type="entry name" value="TRANSPOSASE DDE DOMAIN-CONTAINING PROTEIN"/>
    <property type="match status" value="1"/>
</dbReference>
<dbReference type="InterPro" id="IPR047629">
    <property type="entry name" value="IS1182_transpos"/>
</dbReference>
<evidence type="ECO:0000313" key="4">
    <source>
        <dbReference type="Proteomes" id="UP000005435"/>
    </source>
</evidence>
<dbReference type="Pfam" id="PF13751">
    <property type="entry name" value="DDE_Tnp_1_6"/>
    <property type="match status" value="1"/>
</dbReference>
<dbReference type="STRING" id="720554.Clocl_2967"/>
<dbReference type="NCBIfam" id="NF033551">
    <property type="entry name" value="transpos_IS1182"/>
    <property type="match status" value="1"/>
</dbReference>
<evidence type="ECO:0000259" key="1">
    <source>
        <dbReference type="Pfam" id="PF05598"/>
    </source>
</evidence>
<protein>
    <submittedName>
        <fullName evidence="3">Transposase</fullName>
    </submittedName>
</protein>
<dbReference type="Pfam" id="PF05598">
    <property type="entry name" value="DUF772"/>
    <property type="match status" value="1"/>
</dbReference>